<dbReference type="WBParaSite" id="MCU_012785-RA">
    <property type="protein sequence ID" value="MCU_012785-RA"/>
    <property type="gene ID" value="MCU_012785"/>
</dbReference>
<evidence type="ECO:0000313" key="2">
    <source>
        <dbReference type="WBParaSite" id="MCU_012785-RA"/>
    </source>
</evidence>
<feature type="compositionally biased region" description="Polar residues" evidence="1">
    <location>
        <begin position="81"/>
        <end position="96"/>
    </location>
</feature>
<proteinExistence type="predicted"/>
<dbReference type="GO" id="GO:0005737">
    <property type="term" value="C:cytoplasm"/>
    <property type="evidence" value="ECO:0007669"/>
    <property type="project" value="TreeGrafter"/>
</dbReference>
<organism evidence="2">
    <name type="scientific">Mesocestoides corti</name>
    <name type="common">Flatworm</name>
    <dbReference type="NCBI Taxonomy" id="53468"/>
    <lineage>
        <taxon>Eukaryota</taxon>
        <taxon>Metazoa</taxon>
        <taxon>Spiralia</taxon>
        <taxon>Lophotrochozoa</taxon>
        <taxon>Platyhelminthes</taxon>
        <taxon>Cestoda</taxon>
        <taxon>Eucestoda</taxon>
        <taxon>Cyclophyllidea</taxon>
        <taxon>Mesocestoididae</taxon>
        <taxon>Mesocestoides</taxon>
    </lineage>
</organism>
<dbReference type="GO" id="GO:1904263">
    <property type="term" value="P:positive regulation of TORC1 signaling"/>
    <property type="evidence" value="ECO:0007669"/>
    <property type="project" value="TreeGrafter"/>
</dbReference>
<feature type="region of interest" description="Disordered" evidence="1">
    <location>
        <begin position="1"/>
        <end position="33"/>
    </location>
</feature>
<evidence type="ECO:0000256" key="1">
    <source>
        <dbReference type="SAM" id="MobiDB-lite"/>
    </source>
</evidence>
<dbReference type="PANTHER" id="PTHR16453:SF9">
    <property type="entry name" value="GATOR COMPLEX PROTEIN MIOS"/>
    <property type="match status" value="1"/>
</dbReference>
<feature type="compositionally biased region" description="Polar residues" evidence="1">
    <location>
        <begin position="240"/>
        <end position="255"/>
    </location>
</feature>
<feature type="region of interest" description="Disordered" evidence="1">
    <location>
        <begin position="81"/>
        <end position="106"/>
    </location>
</feature>
<dbReference type="InterPro" id="IPR031488">
    <property type="entry name" value="Zn_ribbon_mio"/>
</dbReference>
<dbReference type="CDD" id="cd16691">
    <property type="entry name" value="mRING-H2-C3H3C2_Mio"/>
    <property type="match status" value="1"/>
</dbReference>
<feature type="region of interest" description="Disordered" evidence="1">
    <location>
        <begin position="387"/>
        <end position="431"/>
    </location>
</feature>
<dbReference type="PANTHER" id="PTHR16453">
    <property type="entry name" value="WD40 DOMAIN-CONTAINING PROTEIN MIO FAMILY MEMBER"/>
    <property type="match status" value="1"/>
</dbReference>
<accession>A0A5K3FX89</accession>
<dbReference type="InterPro" id="IPR037593">
    <property type="entry name" value="MIOS/Sea4"/>
</dbReference>
<protein>
    <submittedName>
        <fullName evidence="2">Zinc_ribbon_16 domain-containing protein</fullName>
    </submittedName>
</protein>
<reference evidence="2" key="1">
    <citation type="submission" date="2019-11" db="UniProtKB">
        <authorList>
            <consortium name="WormBaseParasite"/>
        </authorList>
    </citation>
    <scope>IDENTIFICATION</scope>
</reference>
<feature type="compositionally biased region" description="Basic and acidic residues" evidence="1">
    <location>
        <begin position="224"/>
        <end position="238"/>
    </location>
</feature>
<sequence length="460" mass="48644">QSQASNRFRVRSGKDVGDTTKSTPSTPPGDQLVAKLGGRRLTNWVESYRDLLDRWRMWFYRVDFDNYYSARIVNQFAHGTASSQGATKVTSTSPNASRDPDAGNEKDEARLLVPAAGVRGVGLPAAANQIFVACIYCGWRLGGIVRGNSGETTRARGGMISTASGGGGGGGFNTPAAASPATISTSMHAGGGKQTICWHCLKPLPRCSICLMHMGSEMVESEEEVRATADPAERKVDTASEPSSSNLHVKSRQSPIVEVSNGNAATSNTGKPSAQLNFLRHSKAENVSPGGGSRGGALRLASWFVWCQACRHGGHAGHIFDWFYHGGGGVGISPTLIECPVNGCPCRCAGLDSSVPQPRLNPKTIAEPSLPTPTEVVHEGAMLLQSSISSEPTEVLPSDGEALEDGGSYDDVEGPGSSKRSSVAPASVPKNRREIVDPMIDFLFSMVKEEDEADDAVDNV</sequence>
<dbReference type="AlphaFoldDB" id="A0A5K3FX89"/>
<feature type="compositionally biased region" description="Acidic residues" evidence="1">
    <location>
        <begin position="401"/>
        <end position="413"/>
    </location>
</feature>
<name>A0A5K3FX89_MESCO</name>
<feature type="region of interest" description="Disordered" evidence="1">
    <location>
        <begin position="221"/>
        <end position="255"/>
    </location>
</feature>
<dbReference type="GO" id="GO:0034198">
    <property type="term" value="P:cellular response to amino acid starvation"/>
    <property type="evidence" value="ECO:0007669"/>
    <property type="project" value="TreeGrafter"/>
</dbReference>